<dbReference type="Pfam" id="PF13483">
    <property type="entry name" value="Lactamase_B_3"/>
    <property type="match status" value="1"/>
</dbReference>
<dbReference type="PANTHER" id="PTHR42967">
    <property type="entry name" value="METAL DEPENDENT HYDROLASE"/>
    <property type="match status" value="1"/>
</dbReference>
<evidence type="ECO:0000313" key="2">
    <source>
        <dbReference type="Proteomes" id="UP000177061"/>
    </source>
</evidence>
<keyword evidence="1" id="KW-0378">Hydrolase</keyword>
<comment type="caution">
    <text evidence="1">The sequence shown here is derived from an EMBL/GenBank/DDBJ whole genome shotgun (WGS) entry which is preliminary data.</text>
</comment>
<reference evidence="1 2" key="1">
    <citation type="journal article" date="2016" name="Nat. Commun.">
        <title>Thousands of microbial genomes shed light on interconnected biogeochemical processes in an aquifer system.</title>
        <authorList>
            <person name="Anantharaman K."/>
            <person name="Brown C.T."/>
            <person name="Hug L.A."/>
            <person name="Sharon I."/>
            <person name="Castelle C.J."/>
            <person name="Probst A.J."/>
            <person name="Thomas B.C."/>
            <person name="Singh A."/>
            <person name="Wilkins M.J."/>
            <person name="Karaoz U."/>
            <person name="Brodie E.L."/>
            <person name="Williams K.H."/>
            <person name="Hubbard S.S."/>
            <person name="Banfield J.F."/>
        </authorList>
    </citation>
    <scope>NUCLEOTIDE SEQUENCE [LARGE SCALE GENOMIC DNA]</scope>
</reference>
<evidence type="ECO:0000313" key="1">
    <source>
        <dbReference type="EMBL" id="OGZ37635.1"/>
    </source>
</evidence>
<dbReference type="EMBL" id="MHNB01000002">
    <property type="protein sequence ID" value="OGZ37635.1"/>
    <property type="molecule type" value="Genomic_DNA"/>
</dbReference>
<dbReference type="SUPFAM" id="SSF56281">
    <property type="entry name" value="Metallo-hydrolase/oxidoreductase"/>
    <property type="match status" value="1"/>
</dbReference>
<protein>
    <submittedName>
        <fullName evidence="1">MBL fold metallo-hydrolase</fullName>
    </submittedName>
</protein>
<dbReference type="PANTHER" id="PTHR42967:SF1">
    <property type="entry name" value="MBL FOLD METALLO-HYDROLASE"/>
    <property type="match status" value="1"/>
</dbReference>
<name>A0A1G2FHU6_9BACT</name>
<sequence length="214" mass="23576">MTISWYGHSCFKITNQGGHLTIITDPFDKSIGLTPPRGNADIVVVSHGHYDHNNIKAISGAPFIIDGPGEYEIKGVSIKGLVGFHDQKQGEERGLDTIYLIELDDLRICHLGDLGQPRLTDEQIEEIGEVDILLIPVGGVYTIDARQAVEIAEQLEPSLIIPMHYKIPGLKIGLDSADKFLKEMGIGKKPAVEKLTLKKKDLADKEMEVVVMKI</sequence>
<gene>
    <name evidence="1" type="ORF">A3J64_00035</name>
</gene>
<dbReference type="AlphaFoldDB" id="A0A1G2FHU6"/>
<dbReference type="Gene3D" id="3.60.15.10">
    <property type="entry name" value="Ribonuclease Z/Hydroxyacylglutathione hydrolase-like"/>
    <property type="match status" value="1"/>
</dbReference>
<proteinExistence type="predicted"/>
<dbReference type="STRING" id="1801997.A3J64_00035"/>
<organism evidence="1 2">
    <name type="scientific">Candidatus Portnoybacteria bacterium RIFCSPHIGHO2_12_FULL_38_9</name>
    <dbReference type="NCBI Taxonomy" id="1801997"/>
    <lineage>
        <taxon>Bacteria</taxon>
        <taxon>Candidatus Portnoyibacteriota</taxon>
    </lineage>
</organism>
<dbReference type="GO" id="GO:0016787">
    <property type="term" value="F:hydrolase activity"/>
    <property type="evidence" value="ECO:0007669"/>
    <property type="project" value="UniProtKB-KW"/>
</dbReference>
<dbReference type="Proteomes" id="UP000177061">
    <property type="component" value="Unassembled WGS sequence"/>
</dbReference>
<dbReference type="InterPro" id="IPR036866">
    <property type="entry name" value="RibonucZ/Hydroxyglut_hydro"/>
</dbReference>
<accession>A0A1G2FHU6</accession>